<dbReference type="EMBL" id="OCNJ01000012">
    <property type="protein sequence ID" value="SOE00285.1"/>
    <property type="molecule type" value="Genomic_DNA"/>
</dbReference>
<reference evidence="1 2" key="1">
    <citation type="submission" date="2017-09" db="EMBL/GenBank/DDBJ databases">
        <authorList>
            <person name="Ehlers B."/>
            <person name="Leendertz F.H."/>
        </authorList>
    </citation>
    <scope>NUCLEOTIDE SEQUENCE [LARGE SCALE GENOMIC DNA]</scope>
    <source>
        <strain evidence="1 2">USBA 140</strain>
    </source>
</reference>
<organism evidence="1 2">
    <name type="scientific">Caenispirillum bisanense</name>
    <dbReference type="NCBI Taxonomy" id="414052"/>
    <lineage>
        <taxon>Bacteria</taxon>
        <taxon>Pseudomonadati</taxon>
        <taxon>Pseudomonadota</taxon>
        <taxon>Alphaproteobacteria</taxon>
        <taxon>Rhodospirillales</taxon>
        <taxon>Novispirillaceae</taxon>
        <taxon>Caenispirillum</taxon>
    </lineage>
</organism>
<accession>A0A286GXL7</accession>
<evidence type="ECO:0000313" key="1">
    <source>
        <dbReference type="EMBL" id="SOE00285.1"/>
    </source>
</evidence>
<dbReference type="RefSeq" id="WP_097281136.1">
    <property type="nucleotide sequence ID" value="NZ_OCNJ01000012.1"/>
</dbReference>
<sequence length="64" mass="7125">MTAEQTLLLRRDPAAARARGPAGVIVIDMKSTAKATRFLTDRSGRRYKVIDRQRLDRALRDAAG</sequence>
<dbReference type="Proteomes" id="UP000219621">
    <property type="component" value="Unassembled WGS sequence"/>
</dbReference>
<dbReference type="AlphaFoldDB" id="A0A286GXL7"/>
<gene>
    <name evidence="1" type="ORF">SAMN05421508_11216</name>
</gene>
<name>A0A286GXL7_9PROT</name>
<evidence type="ECO:0000313" key="2">
    <source>
        <dbReference type="Proteomes" id="UP000219621"/>
    </source>
</evidence>
<keyword evidence="2" id="KW-1185">Reference proteome</keyword>
<protein>
    <submittedName>
        <fullName evidence="1">Uncharacterized protein</fullName>
    </submittedName>
</protein>
<proteinExistence type="predicted"/>